<gene>
    <name evidence="2" type="ORF">DA792_07975</name>
</gene>
<keyword evidence="1" id="KW-0732">Signal</keyword>
<accession>A0A2R4M1U2</accession>
<evidence type="ECO:0000313" key="2">
    <source>
        <dbReference type="EMBL" id="AVW91032.1"/>
    </source>
</evidence>
<dbReference type="OrthoDB" id="7871034at2"/>
<reference evidence="2 3" key="1">
    <citation type="submission" date="2018-03" db="EMBL/GenBank/DDBJ databases">
        <title>The Complete Genome of Celeribacter baekdonensis strain LH4, a Thiosulfate-Oxidizing Alphaproteobacterium Isolated from Gulf of Mexico Continental Slope Sediments.</title>
        <authorList>
            <person name="Flood B.E."/>
            <person name="Bailey J.V."/>
            <person name="Leprich D."/>
        </authorList>
    </citation>
    <scope>NUCLEOTIDE SEQUENCE [LARGE SCALE GENOMIC DNA]</scope>
    <source>
        <strain evidence="2 3">LH4</strain>
    </source>
</reference>
<sequence length="288" mass="30403">MSNVQKLSLALALVSTAGAAAADGLTYSNVEAVYGNIEELDVTRLNGEADYIMGQYSFTGSAGLVSAEGDDASILRGTAGYAIIPGLNVYGLLSYSQAEGGNDETSYGLGAEFQNNDYGVALEYEKFDDADIDSVTLAGFYGFGASTVYGFANEMDNFGSYGLGYKYDAAAFEANIASLWDEDGFDAGATAFSGAYDVNAKFTVLASVLTTNDNFLDNGIYTVGGSYNLTDTTSVEANYGQSFGSDIVDGDGFTLALSFETGARRVRVTDQVTNYVTDTTPLYDLLDF</sequence>
<dbReference type="KEGG" id="cbak:DA792_07975"/>
<evidence type="ECO:0008006" key="4">
    <source>
        <dbReference type="Google" id="ProtNLM"/>
    </source>
</evidence>
<protein>
    <recommendedName>
        <fullName evidence="4">Porin</fullName>
    </recommendedName>
</protein>
<evidence type="ECO:0000256" key="1">
    <source>
        <dbReference type="SAM" id="SignalP"/>
    </source>
</evidence>
<evidence type="ECO:0000313" key="3">
    <source>
        <dbReference type="Proteomes" id="UP000241447"/>
    </source>
</evidence>
<dbReference type="SUPFAM" id="SSF56935">
    <property type="entry name" value="Porins"/>
    <property type="match status" value="1"/>
</dbReference>
<dbReference type="InterPro" id="IPR023614">
    <property type="entry name" value="Porin_dom_sf"/>
</dbReference>
<dbReference type="Proteomes" id="UP000241447">
    <property type="component" value="Chromosome"/>
</dbReference>
<feature type="chain" id="PRO_5015329205" description="Porin" evidence="1">
    <location>
        <begin position="23"/>
        <end position="288"/>
    </location>
</feature>
<dbReference type="AlphaFoldDB" id="A0A2R4M1U2"/>
<feature type="signal peptide" evidence="1">
    <location>
        <begin position="1"/>
        <end position="22"/>
    </location>
</feature>
<dbReference type="Gene3D" id="2.40.160.10">
    <property type="entry name" value="Porin"/>
    <property type="match status" value="1"/>
</dbReference>
<dbReference type="EMBL" id="CP028475">
    <property type="protein sequence ID" value="AVW91032.1"/>
    <property type="molecule type" value="Genomic_DNA"/>
</dbReference>
<proteinExistence type="predicted"/>
<dbReference type="RefSeq" id="WP_107719488.1">
    <property type="nucleotide sequence ID" value="NZ_CP028475.1"/>
</dbReference>
<organism evidence="2 3">
    <name type="scientific">Celeribacter baekdonensis</name>
    <dbReference type="NCBI Taxonomy" id="875171"/>
    <lineage>
        <taxon>Bacteria</taxon>
        <taxon>Pseudomonadati</taxon>
        <taxon>Pseudomonadota</taxon>
        <taxon>Alphaproteobacteria</taxon>
        <taxon>Rhodobacterales</taxon>
        <taxon>Roseobacteraceae</taxon>
        <taxon>Celeribacter</taxon>
    </lineage>
</organism>
<name>A0A2R4M1U2_9RHOB</name>